<proteinExistence type="predicted"/>
<evidence type="ECO:0000313" key="2">
    <source>
        <dbReference type="EMBL" id="CAR43403.1"/>
    </source>
</evidence>
<sequence length="43" mass="4713">MNMNMEDLTKAFELMGLGMAGVFIVLGILYIVAELLIKLLPAD</sequence>
<dbReference type="AlphaFoldDB" id="B9DVN5"/>
<dbReference type="HOGENOM" id="CLU_213017_1_2_9"/>
<dbReference type="EMBL" id="AM946015">
    <property type="protein sequence ID" value="CAR43403.1"/>
    <property type="molecule type" value="Genomic_DNA"/>
</dbReference>
<keyword evidence="1" id="KW-0812">Transmembrane</keyword>
<dbReference type="KEGG" id="sub:SUB1590"/>
<dbReference type="STRING" id="218495.SUB1590"/>
<name>B9DVN5_STRU0</name>
<gene>
    <name evidence="2" type="ordered locus">SUB1590</name>
</gene>
<keyword evidence="3" id="KW-1185">Reference proteome</keyword>
<keyword evidence="1" id="KW-0472">Membrane</keyword>
<reference evidence="3" key="1">
    <citation type="journal article" date="2009" name="BMC Genomics">
        <title>Evidence for niche adaptation in the genome of the bovine pathogen Streptococcus uberis.</title>
        <authorList>
            <person name="Ward P.N."/>
            <person name="Holden M.T.G."/>
            <person name="Leigh J.A."/>
            <person name="Lennard N."/>
            <person name="Bignell A."/>
            <person name="Barron A."/>
            <person name="Clark L."/>
            <person name="Quail M.A."/>
            <person name="Woodward J."/>
            <person name="Barrell B.G."/>
            <person name="Egan S.A."/>
            <person name="Field T.R."/>
            <person name="Maskell D."/>
            <person name="Kehoe M."/>
            <person name="Dowson C.G."/>
            <person name="Chanter N."/>
            <person name="Whatmore A.M."/>
            <person name="Bentley S.D."/>
            <person name="Parkhill J."/>
        </authorList>
    </citation>
    <scope>NUCLEOTIDE SEQUENCE [LARGE SCALE GENOMIC DNA]</scope>
    <source>
        <strain evidence="3">ATCC BAA-854 / 0140J</strain>
    </source>
</reference>
<protein>
    <submittedName>
        <fullName evidence="2">Membrane protein</fullName>
    </submittedName>
</protein>
<dbReference type="Proteomes" id="UP000000449">
    <property type="component" value="Chromosome"/>
</dbReference>
<feature type="transmembrane region" description="Helical" evidence="1">
    <location>
        <begin position="12"/>
        <end position="33"/>
    </location>
</feature>
<evidence type="ECO:0000256" key="1">
    <source>
        <dbReference type="SAM" id="Phobius"/>
    </source>
</evidence>
<dbReference type="NCBIfam" id="NF040909">
    <property type="entry name" value="OadG_rel_small"/>
    <property type="match status" value="1"/>
</dbReference>
<organism evidence="2 3">
    <name type="scientific">Streptococcus uberis (strain ATCC BAA-854 / 0140J)</name>
    <dbReference type="NCBI Taxonomy" id="218495"/>
    <lineage>
        <taxon>Bacteria</taxon>
        <taxon>Bacillati</taxon>
        <taxon>Bacillota</taxon>
        <taxon>Bacilli</taxon>
        <taxon>Lactobacillales</taxon>
        <taxon>Streptococcaceae</taxon>
        <taxon>Streptococcus</taxon>
    </lineage>
</organism>
<evidence type="ECO:0000313" key="3">
    <source>
        <dbReference type="Proteomes" id="UP000000449"/>
    </source>
</evidence>
<accession>B9DVN5</accession>
<keyword evidence="1" id="KW-1133">Transmembrane helix</keyword>